<evidence type="ECO:0000313" key="1">
    <source>
        <dbReference type="EMBL" id="MBB6328585.1"/>
    </source>
</evidence>
<evidence type="ECO:0000313" key="2">
    <source>
        <dbReference type="Proteomes" id="UP000588604"/>
    </source>
</evidence>
<accession>A0A841N1P2</accession>
<reference evidence="1 2" key="1">
    <citation type="submission" date="2020-08" db="EMBL/GenBank/DDBJ databases">
        <title>Genomic Encyclopedia of Type Strains, Phase IV (KMG-IV): sequencing the most valuable type-strain genomes for metagenomic binning, comparative biology and taxonomic classification.</title>
        <authorList>
            <person name="Goeker M."/>
        </authorList>
    </citation>
    <scope>NUCLEOTIDE SEQUENCE [LARGE SCALE GENOMIC DNA]</scope>
    <source>
        <strain evidence="1 2">DSM 102044</strain>
    </source>
</reference>
<protein>
    <submittedName>
        <fullName evidence="1">Uncharacterized protein</fullName>
    </submittedName>
</protein>
<keyword evidence="2" id="KW-1185">Reference proteome</keyword>
<organism evidence="1 2">
    <name type="scientific">Algoriphagus iocasae</name>
    <dbReference type="NCBI Taxonomy" id="1836499"/>
    <lineage>
        <taxon>Bacteria</taxon>
        <taxon>Pseudomonadati</taxon>
        <taxon>Bacteroidota</taxon>
        <taxon>Cytophagia</taxon>
        <taxon>Cytophagales</taxon>
        <taxon>Cyclobacteriaceae</taxon>
        <taxon>Algoriphagus</taxon>
    </lineage>
</organism>
<dbReference type="EMBL" id="JACIJO010000004">
    <property type="protein sequence ID" value="MBB6328585.1"/>
    <property type="molecule type" value="Genomic_DNA"/>
</dbReference>
<sequence length="185" mass="20966">MNFLILTSCGQSYSDKNSIKETSADTETFKLEAQNETPKQELEQNSTEQTQYNNQDLSYEFKDATIFKLTDTITADFNGDGNADQAIFRKINETSGIIITHGETNQEIKIGFGEAFAHLTEFNWVDYWGLIIDSESYEILIEDAEIIGDREVKLDNPSIVVRKEDVGGGLITFKSGRYVWIHQSD</sequence>
<gene>
    <name evidence="1" type="ORF">FHS59_004241</name>
</gene>
<comment type="caution">
    <text evidence="1">The sequence shown here is derived from an EMBL/GenBank/DDBJ whole genome shotgun (WGS) entry which is preliminary data.</text>
</comment>
<dbReference type="AlphaFoldDB" id="A0A841N1P2"/>
<dbReference type="Proteomes" id="UP000588604">
    <property type="component" value="Unassembled WGS sequence"/>
</dbReference>
<proteinExistence type="predicted"/>
<name>A0A841N1P2_9BACT</name>